<name>A0A2S7UYT5_9GAMM</name>
<evidence type="ECO:0000313" key="3">
    <source>
        <dbReference type="Proteomes" id="UP000239007"/>
    </source>
</evidence>
<dbReference type="EMBL" id="MSCH01000003">
    <property type="protein sequence ID" value="PQJ54898.1"/>
    <property type="molecule type" value="Genomic_DNA"/>
</dbReference>
<dbReference type="RefSeq" id="WP_105053422.1">
    <property type="nucleotide sequence ID" value="NZ_BMYG01000001.1"/>
</dbReference>
<protein>
    <recommendedName>
        <fullName evidence="4">YebG family protein</fullName>
    </recommendedName>
</protein>
<dbReference type="Gene3D" id="1.10.10.710">
    <property type="entry name" value="PSPTO_1197 like"/>
    <property type="match status" value="1"/>
</dbReference>
<accession>A0A2S7UYT5</accession>
<dbReference type="InterPro" id="IPR009813">
    <property type="entry name" value="Uncharacterised_YebG"/>
</dbReference>
<proteinExistence type="predicted"/>
<dbReference type="Proteomes" id="UP000239007">
    <property type="component" value="Unassembled WGS sequence"/>
</dbReference>
<dbReference type="InterPro" id="IPR038627">
    <property type="entry name" value="YebG-like_sf"/>
</dbReference>
<comment type="caution">
    <text evidence="2">The sequence shown here is derived from an EMBL/GenBank/DDBJ whole genome shotgun (WGS) entry which is preliminary data.</text>
</comment>
<dbReference type="Pfam" id="PF07130">
    <property type="entry name" value="YebG"/>
    <property type="match status" value="1"/>
</dbReference>
<dbReference type="OrthoDB" id="6415307at2"/>
<keyword evidence="3" id="KW-1185">Reference proteome</keyword>
<gene>
    <name evidence="2" type="ORF">BTO11_15385</name>
</gene>
<dbReference type="AlphaFoldDB" id="A0A2S7UYT5"/>
<reference evidence="2 3" key="1">
    <citation type="submission" date="2016-12" db="EMBL/GenBank/DDBJ databases">
        <title>Diversity of luminous bacteria.</title>
        <authorList>
            <person name="Yoshizawa S."/>
            <person name="Kogure K."/>
        </authorList>
    </citation>
    <scope>NUCLEOTIDE SEQUENCE [LARGE SCALE GENOMIC DNA]</scope>
    <source>
        <strain evidence="2 3">SA4-48</strain>
    </source>
</reference>
<feature type="compositionally biased region" description="Basic and acidic residues" evidence="1">
    <location>
        <begin position="93"/>
        <end position="113"/>
    </location>
</feature>
<evidence type="ECO:0000313" key="2">
    <source>
        <dbReference type="EMBL" id="PQJ54898.1"/>
    </source>
</evidence>
<evidence type="ECO:0000256" key="1">
    <source>
        <dbReference type="SAM" id="MobiDB-lite"/>
    </source>
</evidence>
<sequence length="147" mass="16731">MAVETRYVVIRSNRDNEEKEVMTFTDKRSADDYDKMLDMADAMFEVLHNSEIDLPEQQCEELSVFLAKQREEVLVALQAKKKPSPPNKKASKNKNDKQTDLLDRTEDSSEISEKSLSATLLEDVNAKAESKEDSKLVDFVIEKDDAA</sequence>
<feature type="region of interest" description="Disordered" evidence="1">
    <location>
        <begin position="77"/>
        <end position="116"/>
    </location>
</feature>
<organism evidence="2 3">
    <name type="scientific">Psychrosphaera saromensis</name>
    <dbReference type="NCBI Taxonomy" id="716813"/>
    <lineage>
        <taxon>Bacteria</taxon>
        <taxon>Pseudomonadati</taxon>
        <taxon>Pseudomonadota</taxon>
        <taxon>Gammaproteobacteria</taxon>
        <taxon>Alteromonadales</taxon>
        <taxon>Pseudoalteromonadaceae</taxon>
        <taxon>Psychrosphaera</taxon>
    </lineage>
</organism>
<evidence type="ECO:0008006" key="4">
    <source>
        <dbReference type="Google" id="ProtNLM"/>
    </source>
</evidence>